<feature type="compositionally biased region" description="Polar residues" evidence="3">
    <location>
        <begin position="317"/>
        <end position="355"/>
    </location>
</feature>
<dbReference type="PROSITE" id="PS50102">
    <property type="entry name" value="RRM"/>
    <property type="match status" value="1"/>
</dbReference>
<dbReference type="OrthoDB" id="79367at2759"/>
<sequence>MTDSWDRALFDKELKSILDKKLPVSASKITSLQALAISHPQHHNYIVHCIIRFIETAPPDYRLAGLYVVDAISRAVHKLIRKNNEHDNRKPVEAEGYIRRFGIVLKDESLEGCFEHCSTKDKEKVKKTLDIWEQGGIYSKDLTQFLKQSFMKKDTSGATKLHPNSTITNTTSFLSSGNVEEQQQMTPTPAADAESLLARLSSLTSGGLNLSNLATAIPNAPPSQSLLPSQSLQPPPPSSDNAGLPPALVRILGINNDSTSLSTPAPVAPQLSMAAIKQQSQLPPQQPNYTGMMHPQQPSYQPNVSGNLAIDPRIRSQAASQPTVDPRIQSKNANNTPLGARGTQMNMLPSQQTRSRPSRWNRDTSNNISPAQQQQQQQLIPSVHSQNNRRMMRDSWPESSTTDERDRRQQRQSSPASPRQHDRQLRRRTSLPGPISDPSLPKGSIRVVTRTLFVGPLPGWFGKEDVAEIFEKYGEVHSIIVSKKQKSRVNAFLKYTKRSSLEAAKLGTTDLTIENTQVKVNYGFGFGPRKLFDYEQGVSIIPLNELSQDEKSNLVTAPIGGFQGLPVHDQMTIEEPEVEYRPEWKIDEKISNTTPTAGKGNAGDGGGGGGGGRRMRSNNDNDGEGRGHRGGRRKRRRFDSIDDDNDQHFNRSHHDQQSEQQQQQQQQPQQPQNTTFDPALLQQIGGGVAGWFAPQQQYQPPRPPPSQLQSQQHQETSNIPPNFFFDMQQQLNQQEQQMQQMQQENHWGRNQGGRGEEPAHYQQSPNNNHNYS</sequence>
<feature type="compositionally biased region" description="Low complexity" evidence="3">
    <location>
        <begin position="222"/>
        <end position="232"/>
    </location>
</feature>
<dbReference type="Pfam" id="PF21380">
    <property type="entry name" value="Nrd1-Seb1_dom2"/>
    <property type="match status" value="1"/>
</dbReference>
<dbReference type="PROSITE" id="PS51391">
    <property type="entry name" value="CID"/>
    <property type="match status" value="1"/>
</dbReference>
<dbReference type="Pfam" id="PF00076">
    <property type="entry name" value="RRM_1"/>
    <property type="match status" value="1"/>
</dbReference>
<keyword evidence="7" id="KW-1185">Reference proteome</keyword>
<dbReference type="GO" id="GO:0003723">
    <property type="term" value="F:RNA binding"/>
    <property type="evidence" value="ECO:0007669"/>
    <property type="project" value="UniProtKB-UniRule"/>
</dbReference>
<evidence type="ECO:0000256" key="2">
    <source>
        <dbReference type="PROSITE-ProRule" id="PRU00176"/>
    </source>
</evidence>
<dbReference type="InterPro" id="IPR006569">
    <property type="entry name" value="CID_dom"/>
</dbReference>
<feature type="compositionally biased region" description="Low complexity" evidence="3">
    <location>
        <begin position="727"/>
        <end position="745"/>
    </location>
</feature>
<dbReference type="InterPro" id="IPR035979">
    <property type="entry name" value="RBD_domain_sf"/>
</dbReference>
<evidence type="ECO:0000259" key="4">
    <source>
        <dbReference type="PROSITE" id="PS50102"/>
    </source>
</evidence>
<dbReference type="PANTHER" id="PTHR23140">
    <property type="entry name" value="RNA PROCESSING PROTEIN LD23810P"/>
    <property type="match status" value="1"/>
</dbReference>
<feature type="compositionally biased region" description="Polar residues" evidence="3">
    <location>
        <begin position="761"/>
        <end position="772"/>
    </location>
</feature>
<dbReference type="Proteomes" id="UP000646827">
    <property type="component" value="Unassembled WGS sequence"/>
</dbReference>
<evidence type="ECO:0000256" key="3">
    <source>
        <dbReference type="SAM" id="MobiDB-lite"/>
    </source>
</evidence>
<dbReference type="InterPro" id="IPR051485">
    <property type="entry name" value="SR-CTD_assoc_factor"/>
</dbReference>
<feature type="region of interest" description="Disordered" evidence="3">
    <location>
        <begin position="276"/>
        <end position="442"/>
    </location>
</feature>
<dbReference type="PANTHER" id="PTHR23140:SF4">
    <property type="entry name" value="PROTEIN CBR-NRD-1"/>
    <property type="match status" value="1"/>
</dbReference>
<feature type="region of interest" description="Disordered" evidence="3">
    <location>
        <begin position="591"/>
        <end position="674"/>
    </location>
</feature>
<reference evidence="6 7" key="1">
    <citation type="submission" date="2020-12" db="EMBL/GenBank/DDBJ databases">
        <title>Metabolic potential, ecology and presence of endohyphal bacteria is reflected in genomic diversity of Mucoromycotina.</title>
        <authorList>
            <person name="Muszewska A."/>
            <person name="Okrasinska A."/>
            <person name="Steczkiewicz K."/>
            <person name="Drgas O."/>
            <person name="Orlowska M."/>
            <person name="Perlinska-Lenart U."/>
            <person name="Aleksandrzak-Piekarczyk T."/>
            <person name="Szatraj K."/>
            <person name="Zielenkiewicz U."/>
            <person name="Pilsyk S."/>
            <person name="Malc E."/>
            <person name="Mieczkowski P."/>
            <person name="Kruszewska J.S."/>
            <person name="Biernat P."/>
            <person name="Pawlowska J."/>
        </authorList>
    </citation>
    <scope>NUCLEOTIDE SEQUENCE [LARGE SCALE GENOMIC DNA]</scope>
    <source>
        <strain evidence="6 7">CBS 142.35</strain>
    </source>
</reference>
<feature type="compositionally biased region" description="Polar residues" evidence="3">
    <location>
        <begin position="277"/>
        <end position="289"/>
    </location>
</feature>
<feature type="compositionally biased region" description="Polar residues" evidence="3">
    <location>
        <begin position="296"/>
        <end position="306"/>
    </location>
</feature>
<dbReference type="InterPro" id="IPR048892">
    <property type="entry name" value="Nrd1_Seb1_dom2"/>
</dbReference>
<dbReference type="SMART" id="SM00360">
    <property type="entry name" value="RRM"/>
    <property type="match status" value="1"/>
</dbReference>
<keyword evidence="1 2" id="KW-0694">RNA-binding</keyword>
<feature type="compositionally biased region" description="Basic and acidic residues" evidence="3">
    <location>
        <begin position="391"/>
        <end position="409"/>
    </location>
</feature>
<feature type="compositionally biased region" description="Gly residues" evidence="3">
    <location>
        <begin position="600"/>
        <end position="612"/>
    </location>
</feature>
<feature type="compositionally biased region" description="Basic residues" evidence="3">
    <location>
        <begin position="628"/>
        <end position="637"/>
    </location>
</feature>
<feature type="region of interest" description="Disordered" evidence="3">
    <location>
        <begin position="221"/>
        <end position="245"/>
    </location>
</feature>
<organism evidence="6 7">
    <name type="scientific">Circinella minor</name>
    <dbReference type="NCBI Taxonomy" id="1195481"/>
    <lineage>
        <taxon>Eukaryota</taxon>
        <taxon>Fungi</taxon>
        <taxon>Fungi incertae sedis</taxon>
        <taxon>Mucoromycota</taxon>
        <taxon>Mucoromycotina</taxon>
        <taxon>Mucoromycetes</taxon>
        <taxon>Mucorales</taxon>
        <taxon>Lichtheimiaceae</taxon>
        <taxon>Circinella</taxon>
    </lineage>
</organism>
<dbReference type="Gene3D" id="1.25.40.90">
    <property type="match status" value="1"/>
</dbReference>
<dbReference type="InterPro" id="IPR008942">
    <property type="entry name" value="ENTH_VHS"/>
</dbReference>
<protein>
    <recommendedName>
        <fullName evidence="8">CID domain-containing protein</fullName>
    </recommendedName>
</protein>
<feature type="compositionally biased region" description="Polar residues" evidence="3">
    <location>
        <begin position="379"/>
        <end position="389"/>
    </location>
</feature>
<comment type="caution">
    <text evidence="6">The sequence shown here is derived from an EMBL/GenBank/DDBJ whole genome shotgun (WGS) entry which is preliminary data.</text>
</comment>
<feature type="compositionally biased region" description="Basic and acidic residues" evidence="3">
    <location>
        <begin position="617"/>
        <end position="627"/>
    </location>
</feature>
<feature type="domain" description="RRM" evidence="4">
    <location>
        <begin position="450"/>
        <end position="525"/>
    </location>
</feature>
<name>A0A8H7RVV2_9FUNG</name>
<gene>
    <name evidence="6" type="ORF">INT45_011327</name>
</gene>
<evidence type="ECO:0008006" key="8">
    <source>
        <dbReference type="Google" id="ProtNLM"/>
    </source>
</evidence>
<feature type="compositionally biased region" description="Basic and acidic residues" evidence="3">
    <location>
        <begin position="646"/>
        <end position="657"/>
    </location>
</feature>
<dbReference type="InterPro" id="IPR000504">
    <property type="entry name" value="RRM_dom"/>
</dbReference>
<dbReference type="GO" id="GO:0005634">
    <property type="term" value="C:nucleus"/>
    <property type="evidence" value="ECO:0007669"/>
    <property type="project" value="TreeGrafter"/>
</dbReference>
<evidence type="ECO:0000259" key="5">
    <source>
        <dbReference type="PROSITE" id="PS51391"/>
    </source>
</evidence>
<dbReference type="Pfam" id="PF04818">
    <property type="entry name" value="CID"/>
    <property type="match status" value="1"/>
</dbReference>
<dbReference type="Gene3D" id="3.30.70.330">
    <property type="match status" value="1"/>
</dbReference>
<proteinExistence type="predicted"/>
<dbReference type="SUPFAM" id="SSF48464">
    <property type="entry name" value="ENTH/VHS domain"/>
    <property type="match status" value="1"/>
</dbReference>
<dbReference type="SUPFAM" id="SSF54928">
    <property type="entry name" value="RNA-binding domain, RBD"/>
    <property type="match status" value="1"/>
</dbReference>
<dbReference type="AlphaFoldDB" id="A0A8H7RVV2"/>
<evidence type="ECO:0000256" key="1">
    <source>
        <dbReference type="ARBA" id="ARBA00022884"/>
    </source>
</evidence>
<feature type="compositionally biased region" description="Low complexity" evidence="3">
    <location>
        <begin position="658"/>
        <end position="672"/>
    </location>
</feature>
<dbReference type="SMART" id="SM00582">
    <property type="entry name" value="RPR"/>
    <property type="match status" value="1"/>
</dbReference>
<accession>A0A8H7RVV2</accession>
<evidence type="ECO:0000313" key="7">
    <source>
        <dbReference type="Proteomes" id="UP000646827"/>
    </source>
</evidence>
<dbReference type="EMBL" id="JAEPRB010000322">
    <property type="protein sequence ID" value="KAG2217152.1"/>
    <property type="molecule type" value="Genomic_DNA"/>
</dbReference>
<dbReference type="InterPro" id="IPR012677">
    <property type="entry name" value="Nucleotide-bd_a/b_plait_sf"/>
</dbReference>
<evidence type="ECO:0000313" key="6">
    <source>
        <dbReference type="EMBL" id="KAG2217152.1"/>
    </source>
</evidence>
<feature type="domain" description="CID" evidence="5">
    <location>
        <begin position="6"/>
        <end position="154"/>
    </location>
</feature>
<feature type="region of interest" description="Disordered" evidence="3">
    <location>
        <begin position="693"/>
        <end position="772"/>
    </location>
</feature>